<evidence type="ECO:0000256" key="1">
    <source>
        <dbReference type="SAM" id="MobiDB-lite"/>
    </source>
</evidence>
<feature type="region of interest" description="Disordered" evidence="1">
    <location>
        <begin position="51"/>
        <end position="71"/>
    </location>
</feature>
<dbReference type="EnsemblPlants" id="Ma04_t40100.1">
    <property type="protein sequence ID" value="Ma04_p40100.1"/>
    <property type="gene ID" value="Ma04_g40100"/>
</dbReference>
<proteinExistence type="predicted"/>
<name>A0A804IZ58_MUSAM</name>
<reference evidence="2" key="1">
    <citation type="submission" date="2021-03" db="EMBL/GenBank/DDBJ databases">
        <authorList>
            <consortium name="Genoscope - CEA"/>
            <person name="William W."/>
        </authorList>
    </citation>
    <scope>NUCLEOTIDE SEQUENCE</scope>
    <source>
        <strain evidence="2">Doubled-haploid Pahang</strain>
    </source>
</reference>
<evidence type="ECO:0000313" key="3">
    <source>
        <dbReference type="EnsemblPlants" id="Ma04_p40100.1"/>
    </source>
</evidence>
<dbReference type="PANTHER" id="PTHR35318:SF2">
    <property type="entry name" value="OS08G0138900 PROTEIN"/>
    <property type="match status" value="1"/>
</dbReference>
<reference evidence="3" key="2">
    <citation type="submission" date="2021-05" db="UniProtKB">
        <authorList>
            <consortium name="EnsemblPlants"/>
        </authorList>
    </citation>
    <scope>IDENTIFICATION</scope>
    <source>
        <strain evidence="3">subsp. malaccensis</strain>
    </source>
</reference>
<dbReference type="Gramene" id="Ma04_t40100.1">
    <property type="protein sequence ID" value="Ma04_p40100.1"/>
    <property type="gene ID" value="Ma04_g40100"/>
</dbReference>
<dbReference type="OrthoDB" id="777121at2759"/>
<gene>
    <name evidence="2" type="ORF">GSMUA_146110.1</name>
</gene>
<dbReference type="PANTHER" id="PTHR35318">
    <property type="entry name" value="BNAA10G08410D PROTEIN"/>
    <property type="match status" value="1"/>
</dbReference>
<dbReference type="KEGG" id="mus:103982080"/>
<protein>
    <submittedName>
        <fullName evidence="2">(wild Malaysian banana) hypothetical protein</fullName>
    </submittedName>
</protein>
<sequence>MRLLEFPCGRRAIRPDKEAPAAKECEGKRRRRASAWRPSLVVISEDAALMGDKAAPKGGGGPRKAKAQATRRFVPRPFKDDHGQYAVAAVVPAFAPAAFIF</sequence>
<evidence type="ECO:0000313" key="2">
    <source>
        <dbReference type="EMBL" id="CAG1844816.1"/>
    </source>
</evidence>
<keyword evidence="4" id="KW-1185">Reference proteome</keyword>
<dbReference type="InParanoid" id="A0A804IZ58"/>
<dbReference type="EMBL" id="HG996469">
    <property type="protein sequence ID" value="CAG1844816.1"/>
    <property type="molecule type" value="Genomic_DNA"/>
</dbReference>
<accession>A0A804IZ58</accession>
<dbReference type="Proteomes" id="UP000012960">
    <property type="component" value="Unplaced"/>
</dbReference>
<organism evidence="3 4">
    <name type="scientific">Musa acuminata subsp. malaccensis</name>
    <name type="common">Wild banana</name>
    <name type="synonym">Musa malaccensis</name>
    <dbReference type="NCBI Taxonomy" id="214687"/>
    <lineage>
        <taxon>Eukaryota</taxon>
        <taxon>Viridiplantae</taxon>
        <taxon>Streptophyta</taxon>
        <taxon>Embryophyta</taxon>
        <taxon>Tracheophyta</taxon>
        <taxon>Spermatophyta</taxon>
        <taxon>Magnoliopsida</taxon>
        <taxon>Liliopsida</taxon>
        <taxon>Zingiberales</taxon>
        <taxon>Musaceae</taxon>
        <taxon>Musa</taxon>
    </lineage>
</organism>
<dbReference type="AlphaFoldDB" id="A0A804IZ58"/>
<evidence type="ECO:0000313" key="4">
    <source>
        <dbReference type="Proteomes" id="UP000012960"/>
    </source>
</evidence>